<dbReference type="SUPFAM" id="SSF82895">
    <property type="entry name" value="TSP-1 type 1 repeat"/>
    <property type="match status" value="1"/>
</dbReference>
<dbReference type="InterPro" id="IPR001590">
    <property type="entry name" value="Peptidase_M12B"/>
</dbReference>
<dbReference type="InterPro" id="IPR024079">
    <property type="entry name" value="MetalloPept_cat_dom_sf"/>
</dbReference>
<keyword evidence="8" id="KW-1015">Disulfide bond</keyword>
<evidence type="ECO:0000256" key="11">
    <source>
        <dbReference type="SAM" id="SignalP"/>
    </source>
</evidence>
<evidence type="ECO:0000256" key="9">
    <source>
        <dbReference type="ARBA" id="ARBA00023180"/>
    </source>
</evidence>
<dbReference type="Gene3D" id="3.40.390.10">
    <property type="entry name" value="Collagenase (Catalytic Domain)"/>
    <property type="match status" value="1"/>
</dbReference>
<keyword evidence="9" id="KW-0325">Glycoprotein</keyword>
<evidence type="ECO:0000256" key="6">
    <source>
        <dbReference type="ARBA" id="ARBA00022833"/>
    </source>
</evidence>
<dbReference type="InterPro" id="IPR050439">
    <property type="entry name" value="ADAMTS_ADAMTS-like"/>
</dbReference>
<comment type="subcellular location">
    <subcellularLocation>
        <location evidence="1">Secreted</location>
    </subcellularLocation>
</comment>
<dbReference type="GO" id="GO:0005576">
    <property type="term" value="C:extracellular region"/>
    <property type="evidence" value="ECO:0007669"/>
    <property type="project" value="UniProtKB-SubCell"/>
</dbReference>
<feature type="signal peptide" evidence="11">
    <location>
        <begin position="1"/>
        <end position="18"/>
    </location>
</feature>
<keyword evidence="5" id="KW-0378">Hydrolase</keyword>
<dbReference type="Pfam" id="PF17771">
    <property type="entry name" value="ADAMTS_CR_2"/>
    <property type="match status" value="1"/>
</dbReference>
<evidence type="ECO:0000259" key="12">
    <source>
        <dbReference type="PROSITE" id="PS50215"/>
    </source>
</evidence>
<comment type="caution">
    <text evidence="13">The sequence shown here is derived from an EMBL/GenBank/DDBJ whole genome shotgun (WGS) entry which is preliminary data.</text>
</comment>
<feature type="chain" id="PRO_5044894362" description="Peptidase M12B domain-containing protein" evidence="11">
    <location>
        <begin position="19"/>
        <end position="640"/>
    </location>
</feature>
<evidence type="ECO:0000256" key="10">
    <source>
        <dbReference type="PROSITE-ProRule" id="PRU00276"/>
    </source>
</evidence>
<dbReference type="AlphaFoldDB" id="A0ABD0K6X1"/>
<name>A0ABD0K6X1_9CAEN</name>
<keyword evidence="6 10" id="KW-0862">Zinc</keyword>
<dbReference type="PROSITE" id="PS50215">
    <property type="entry name" value="ADAM_MEPRO"/>
    <property type="match status" value="1"/>
</dbReference>
<dbReference type="SMART" id="SM00209">
    <property type="entry name" value="TSP1"/>
    <property type="match status" value="1"/>
</dbReference>
<feature type="active site" evidence="10">
    <location>
        <position position="324"/>
    </location>
</feature>
<dbReference type="InterPro" id="IPR041645">
    <property type="entry name" value="ADAMTS_CR_2"/>
</dbReference>
<dbReference type="Pfam" id="PF00090">
    <property type="entry name" value="TSP_1"/>
    <property type="match status" value="1"/>
</dbReference>
<dbReference type="SUPFAM" id="SSF55486">
    <property type="entry name" value="Metalloproteases ('zincins'), catalytic domain"/>
    <property type="match status" value="1"/>
</dbReference>
<comment type="caution">
    <text evidence="10">Lacks conserved residue(s) required for the propagation of feature annotation.</text>
</comment>
<keyword evidence="11" id="KW-0732">Signal</keyword>
<organism evidence="13 14">
    <name type="scientific">Batillaria attramentaria</name>
    <dbReference type="NCBI Taxonomy" id="370345"/>
    <lineage>
        <taxon>Eukaryota</taxon>
        <taxon>Metazoa</taxon>
        <taxon>Spiralia</taxon>
        <taxon>Lophotrochozoa</taxon>
        <taxon>Mollusca</taxon>
        <taxon>Gastropoda</taxon>
        <taxon>Caenogastropoda</taxon>
        <taxon>Sorbeoconcha</taxon>
        <taxon>Cerithioidea</taxon>
        <taxon>Batillariidae</taxon>
        <taxon>Batillaria</taxon>
    </lineage>
</organism>
<dbReference type="Gene3D" id="3.40.1620.60">
    <property type="match status" value="1"/>
</dbReference>
<evidence type="ECO:0000256" key="5">
    <source>
        <dbReference type="ARBA" id="ARBA00022801"/>
    </source>
</evidence>
<dbReference type="GO" id="GO:0046872">
    <property type="term" value="F:metal ion binding"/>
    <property type="evidence" value="ECO:0007669"/>
    <property type="project" value="UniProtKB-KW"/>
</dbReference>
<evidence type="ECO:0000313" key="13">
    <source>
        <dbReference type="EMBL" id="KAK7482618.1"/>
    </source>
</evidence>
<evidence type="ECO:0000256" key="8">
    <source>
        <dbReference type="ARBA" id="ARBA00023157"/>
    </source>
</evidence>
<keyword evidence="7" id="KW-0482">Metalloprotease</keyword>
<feature type="binding site" evidence="10">
    <location>
        <position position="333"/>
    </location>
    <ligand>
        <name>Zn(2+)</name>
        <dbReference type="ChEBI" id="CHEBI:29105"/>
        <note>catalytic</note>
    </ligand>
</feature>
<keyword evidence="14" id="KW-1185">Reference proteome</keyword>
<dbReference type="Gene3D" id="2.20.100.10">
    <property type="entry name" value="Thrombospondin type-1 (TSP1) repeat"/>
    <property type="match status" value="1"/>
</dbReference>
<keyword evidence="4 10" id="KW-0479">Metal-binding</keyword>
<keyword evidence="2" id="KW-0964">Secreted</keyword>
<feature type="domain" description="Peptidase M12B" evidence="12">
    <location>
        <begin position="154"/>
        <end position="376"/>
    </location>
</feature>
<evidence type="ECO:0000256" key="4">
    <source>
        <dbReference type="ARBA" id="ARBA00022723"/>
    </source>
</evidence>
<proteinExistence type="predicted"/>
<dbReference type="GO" id="GO:0008237">
    <property type="term" value="F:metallopeptidase activity"/>
    <property type="evidence" value="ECO:0007669"/>
    <property type="project" value="UniProtKB-KW"/>
</dbReference>
<keyword evidence="3" id="KW-0645">Protease</keyword>
<dbReference type="Proteomes" id="UP001519460">
    <property type="component" value="Unassembled WGS sequence"/>
</dbReference>
<gene>
    <name evidence="13" type="ORF">BaRGS_00026117</name>
</gene>
<dbReference type="InterPro" id="IPR000884">
    <property type="entry name" value="TSP1_rpt"/>
</dbReference>
<sequence length="640" mass="69914">MDLKIVLTIFSFVTGSLALYASHTGDPHVDERVNRITRAEDVHGYDFAHLYTEDKDTPATKRDVIDQAEHPSQEQRSLELRLTSGESLRMSLRKRSVVSPDTIVVEVNGDADVQTRRLGKRDCYFSGPTEGTAGHASLAMCGGRLMGSVMTEKRHYEVHALPEGSTANRRSTDPLRVLVTKAVVEVINYLDHWYLQKVENNLGLTTTDELIDLQVMKWSGAQAILGDADRVTWDIKIKLFKIEIWRTDPSWYVTNPNNTIGGRLAKICQGTKDRTDADQVTLSTASTSDGGRIGLSYIGTVCKPRWRCAAVITANLKHGTELHEFGHSLGLNHDGKMSCPSGTKGFMGGNNFFYRTDCYTSKFDNTFPYRGCLFTDKHNSSNTIYPLLPGQTIGVKDQCEARYGAGYEYLRIGDGDAMCKDFGCMNTDAGSVHHGTVQISKALDGTPCGTNKVCRGTICDKLSSAQISVDENEIQSLSINGGWGSFGALSGCSSNCGPAVRISRRPCNNPTPRYGTHCVGDEYKAELCSSQACSGESSNESDLVEQRADKICRRMKSKAATNDSYSGEGQVVVTEKCRVKCQKTSGKWGKTHYLLPDGTPCKGTDTTSSSNISWHCVKGRCMAFGCNGKTLGVGGGQENC</sequence>
<evidence type="ECO:0000256" key="3">
    <source>
        <dbReference type="ARBA" id="ARBA00022670"/>
    </source>
</evidence>
<evidence type="ECO:0000256" key="2">
    <source>
        <dbReference type="ARBA" id="ARBA00022525"/>
    </source>
</evidence>
<feature type="binding site" evidence="10">
    <location>
        <position position="327"/>
    </location>
    <ligand>
        <name>Zn(2+)</name>
        <dbReference type="ChEBI" id="CHEBI:29105"/>
        <note>catalytic</note>
    </ligand>
</feature>
<dbReference type="EMBL" id="JACVVK020000241">
    <property type="protein sequence ID" value="KAK7482618.1"/>
    <property type="molecule type" value="Genomic_DNA"/>
</dbReference>
<dbReference type="PROSITE" id="PS50092">
    <property type="entry name" value="TSP1"/>
    <property type="match status" value="1"/>
</dbReference>
<dbReference type="GO" id="GO:0006508">
    <property type="term" value="P:proteolysis"/>
    <property type="evidence" value="ECO:0007669"/>
    <property type="project" value="UniProtKB-KW"/>
</dbReference>
<evidence type="ECO:0000313" key="14">
    <source>
        <dbReference type="Proteomes" id="UP001519460"/>
    </source>
</evidence>
<protein>
    <recommendedName>
        <fullName evidence="12">Peptidase M12B domain-containing protein</fullName>
    </recommendedName>
</protein>
<dbReference type="InterPro" id="IPR036383">
    <property type="entry name" value="TSP1_rpt_sf"/>
</dbReference>
<dbReference type="Pfam" id="PF13582">
    <property type="entry name" value="Reprolysin_3"/>
    <property type="match status" value="1"/>
</dbReference>
<dbReference type="PANTHER" id="PTHR13723:SF281">
    <property type="entry name" value="PAPILIN"/>
    <property type="match status" value="1"/>
</dbReference>
<accession>A0ABD0K6X1</accession>
<evidence type="ECO:0000256" key="7">
    <source>
        <dbReference type="ARBA" id="ARBA00023049"/>
    </source>
</evidence>
<feature type="binding site" evidence="10">
    <location>
        <position position="323"/>
    </location>
    <ligand>
        <name>Zn(2+)</name>
        <dbReference type="ChEBI" id="CHEBI:29105"/>
        <note>catalytic</note>
    </ligand>
</feature>
<evidence type="ECO:0000256" key="1">
    <source>
        <dbReference type="ARBA" id="ARBA00004613"/>
    </source>
</evidence>
<dbReference type="PANTHER" id="PTHR13723">
    <property type="entry name" value="ADAMTS A DISINTEGRIN AND METALLOPROTEASE WITH THROMBOSPONDIN MOTIFS PROTEASE"/>
    <property type="match status" value="1"/>
</dbReference>
<reference evidence="13 14" key="1">
    <citation type="journal article" date="2023" name="Sci. Data">
        <title>Genome assembly of the Korean intertidal mud-creeper Batillaria attramentaria.</title>
        <authorList>
            <person name="Patra A.K."/>
            <person name="Ho P.T."/>
            <person name="Jun S."/>
            <person name="Lee S.J."/>
            <person name="Kim Y."/>
            <person name="Won Y.J."/>
        </authorList>
    </citation>
    <scope>NUCLEOTIDE SEQUENCE [LARGE SCALE GENOMIC DNA]</scope>
    <source>
        <strain evidence="13">Wonlab-2016</strain>
    </source>
</reference>